<dbReference type="InterPro" id="IPR013785">
    <property type="entry name" value="Aldolase_TIM"/>
</dbReference>
<evidence type="ECO:0000259" key="5">
    <source>
        <dbReference type="Pfam" id="PF10566"/>
    </source>
</evidence>
<dbReference type="RefSeq" id="WP_283346281.1">
    <property type="nucleotide sequence ID" value="NZ_JASHIF010000024.1"/>
</dbReference>
<dbReference type="InterPro" id="IPR029486">
    <property type="entry name" value="GH97_N"/>
</dbReference>
<dbReference type="GO" id="GO:0016787">
    <property type="term" value="F:hydrolase activity"/>
    <property type="evidence" value="ECO:0007669"/>
    <property type="project" value="UniProtKB-KW"/>
</dbReference>
<evidence type="ECO:0000259" key="6">
    <source>
        <dbReference type="Pfam" id="PF14508"/>
    </source>
</evidence>
<feature type="domain" description="Glycosyl-hydrolase 97 N-terminal" evidence="6">
    <location>
        <begin position="32"/>
        <end position="289"/>
    </location>
</feature>
<feature type="signal peptide" evidence="4">
    <location>
        <begin position="1"/>
        <end position="20"/>
    </location>
</feature>
<evidence type="ECO:0000256" key="2">
    <source>
        <dbReference type="ARBA" id="ARBA00011245"/>
    </source>
</evidence>
<dbReference type="Pfam" id="PF14509">
    <property type="entry name" value="GH97_C"/>
    <property type="match status" value="1"/>
</dbReference>
<dbReference type="InterPro" id="IPR029483">
    <property type="entry name" value="GH97_C"/>
</dbReference>
<keyword evidence="4" id="KW-0732">Signal</keyword>
<keyword evidence="3" id="KW-0106">Calcium</keyword>
<protein>
    <submittedName>
        <fullName evidence="8">Glycoside hydrolase family 97 catalytic domain-containing protein</fullName>
    </submittedName>
</protein>
<evidence type="ECO:0000256" key="3">
    <source>
        <dbReference type="ARBA" id="ARBA00022837"/>
    </source>
</evidence>
<evidence type="ECO:0000256" key="4">
    <source>
        <dbReference type="SAM" id="SignalP"/>
    </source>
</evidence>
<dbReference type="PANTHER" id="PTHR35803:SF3">
    <property type="entry name" value="ALPHA-GLUCOSIDASE"/>
    <property type="match status" value="1"/>
</dbReference>
<name>A0ABT6YED0_9BACT</name>
<keyword evidence="9" id="KW-1185">Reference proteome</keyword>
<feature type="domain" description="Glycosyl-hydrolase 97 catalytic" evidence="5">
    <location>
        <begin position="310"/>
        <end position="453"/>
    </location>
</feature>
<evidence type="ECO:0000256" key="1">
    <source>
        <dbReference type="ARBA" id="ARBA00001913"/>
    </source>
</evidence>
<sequence>MMRKLTITLCVFLMQTYVFAQKGLITQTLQTVKSPDGKLLCQLYQKLDKKGNKAIYYTLSYKNTPIILESELDIQLDNHLSELAMALKVDKTTKWCEDMEFIKASTSEVDSVWKPLYGERSVIENRYTSTALSFQKAGNHDYKMDIQVRLYNEGLALRYFFPENPKGSYYQITAENTEFAMPEGTTAFYTQWAQGKYQELPLKDWVDSGERPMPLRLSNGLWACLAEAEMVNYARGKFALSKTKKNTIQTSLYGGVDAITYFGTPWRVVMVGESEGQLIENNDILLNLNPANKIAKTDWIKPGKIIREMTLTTQGAKDAIDFAAKNNLQYILFDWKWYGPALTWDTNAATVVAPIDMPAVVAYGQQKGVGIWLYVNLQSLVKQADEIFPLYKKWGIKGIKFGFVQVGSQHWTSWVEGAIKKCAANDLMVNIHDDWRPTGEMRTYPNLMTAEGIRGNEEMPDATHNVTLPFTRYIGGAADYTICYYTNRIKTTHAHQLAMAAVYYSPIQTLFWYDKPSQSKDEPELEFWRKIPTTWDETKVVNGKIGEYVTMARRSGNDWFLGSMTNNTARKLNLDFGFLAVGKKYKAHLYFDDATATTATKVGLKTISVDYTSKLEVDLLASGGYAIWFEEEK</sequence>
<evidence type="ECO:0000313" key="9">
    <source>
        <dbReference type="Proteomes" id="UP001236507"/>
    </source>
</evidence>
<dbReference type="PANTHER" id="PTHR35803">
    <property type="entry name" value="GLUCAN 1,4-ALPHA-GLUCOSIDASE SUSB-RELATED"/>
    <property type="match status" value="1"/>
</dbReference>
<dbReference type="SUPFAM" id="SSF51445">
    <property type="entry name" value="(Trans)glycosidases"/>
    <property type="match status" value="1"/>
</dbReference>
<dbReference type="EMBL" id="JASHIF010000024">
    <property type="protein sequence ID" value="MDI9861946.1"/>
    <property type="molecule type" value="Genomic_DNA"/>
</dbReference>
<accession>A0ABT6YED0</accession>
<dbReference type="Gene3D" id="2.70.98.10">
    <property type="match status" value="1"/>
</dbReference>
<feature type="domain" description="Glycosyl-hydrolase 97 C-terminal oligomerisation" evidence="7">
    <location>
        <begin position="534"/>
        <end position="629"/>
    </location>
</feature>
<dbReference type="InterPro" id="IPR052720">
    <property type="entry name" value="Glycosyl_hydrolase_97"/>
</dbReference>
<dbReference type="Gene3D" id="3.20.20.70">
    <property type="entry name" value="Aldolase class I"/>
    <property type="match status" value="1"/>
</dbReference>
<proteinExistence type="predicted"/>
<comment type="caution">
    <text evidence="8">The sequence shown here is derived from an EMBL/GenBank/DDBJ whole genome shotgun (WGS) entry which is preliminary data.</text>
</comment>
<dbReference type="InterPro" id="IPR014718">
    <property type="entry name" value="GH-type_carb-bd"/>
</dbReference>
<dbReference type="Pfam" id="PF10566">
    <property type="entry name" value="Glyco_hydro_97"/>
    <property type="match status" value="1"/>
</dbReference>
<gene>
    <name evidence="8" type="ORF">QM524_22175</name>
</gene>
<dbReference type="InterPro" id="IPR019563">
    <property type="entry name" value="GH97_catalytic"/>
</dbReference>
<dbReference type="Pfam" id="PF14508">
    <property type="entry name" value="GH97_N"/>
    <property type="match status" value="1"/>
</dbReference>
<comment type="subunit">
    <text evidence="2">Monomer.</text>
</comment>
<feature type="chain" id="PRO_5045172365" evidence="4">
    <location>
        <begin position="21"/>
        <end position="633"/>
    </location>
</feature>
<reference evidence="8 9" key="1">
    <citation type="submission" date="2023-05" db="EMBL/GenBank/DDBJ databases">
        <title>Novel species of genus Flectobacillus isolated from stream in China.</title>
        <authorList>
            <person name="Lu H."/>
        </authorList>
    </citation>
    <scope>NUCLEOTIDE SEQUENCE [LARGE SCALE GENOMIC DNA]</scope>
    <source>
        <strain evidence="8 9">KCTC 42575</strain>
    </source>
</reference>
<comment type="cofactor">
    <cofactor evidence="1">
        <name>Ca(2+)</name>
        <dbReference type="ChEBI" id="CHEBI:29108"/>
    </cofactor>
</comment>
<evidence type="ECO:0000259" key="7">
    <source>
        <dbReference type="Pfam" id="PF14509"/>
    </source>
</evidence>
<dbReference type="InterPro" id="IPR017853">
    <property type="entry name" value="GH"/>
</dbReference>
<dbReference type="Proteomes" id="UP001236507">
    <property type="component" value="Unassembled WGS sequence"/>
</dbReference>
<evidence type="ECO:0000313" key="8">
    <source>
        <dbReference type="EMBL" id="MDI9861946.1"/>
    </source>
</evidence>
<keyword evidence="8" id="KW-0378">Hydrolase</keyword>
<organism evidence="8 9">
    <name type="scientific">Flectobacillus roseus</name>
    <dbReference type="NCBI Taxonomy" id="502259"/>
    <lineage>
        <taxon>Bacteria</taxon>
        <taxon>Pseudomonadati</taxon>
        <taxon>Bacteroidota</taxon>
        <taxon>Cytophagia</taxon>
        <taxon>Cytophagales</taxon>
        <taxon>Flectobacillaceae</taxon>
        <taxon>Flectobacillus</taxon>
    </lineage>
</organism>